<evidence type="ECO:0000256" key="3">
    <source>
        <dbReference type="ARBA" id="ARBA00022449"/>
    </source>
</evidence>
<dbReference type="PANTHER" id="PTHR33451:SF3">
    <property type="entry name" value="MALATE-2H(+)_NA(+)-LACTATE ANTIPORTER"/>
    <property type="match status" value="1"/>
</dbReference>
<feature type="transmembrane region" description="Helical" evidence="9">
    <location>
        <begin position="43"/>
        <end position="61"/>
    </location>
</feature>
<keyword evidence="12" id="KW-1185">Reference proteome</keyword>
<comment type="similarity">
    <text evidence="8">Belongs to the NhaC Na(+)/H(+) (TC 2.A.35) antiporter family.</text>
</comment>
<keyword evidence="4" id="KW-1003">Cell membrane</keyword>
<keyword evidence="3" id="KW-0050">Antiport</keyword>
<keyword evidence="5 9" id="KW-0812">Transmembrane</keyword>
<dbReference type="NCBIfam" id="TIGR00931">
    <property type="entry name" value="antiport_nhaC"/>
    <property type="match status" value="1"/>
</dbReference>
<feature type="transmembrane region" description="Helical" evidence="9">
    <location>
        <begin position="267"/>
        <end position="285"/>
    </location>
</feature>
<evidence type="ECO:0000256" key="6">
    <source>
        <dbReference type="ARBA" id="ARBA00022989"/>
    </source>
</evidence>
<comment type="subcellular location">
    <subcellularLocation>
        <location evidence="1">Cell membrane</location>
        <topology evidence="1">Multi-pass membrane protein</topology>
    </subcellularLocation>
</comment>
<keyword evidence="2" id="KW-0813">Transport</keyword>
<gene>
    <name evidence="11" type="primary">nhaC</name>
    <name evidence="11" type="ORF">ES754_06425</name>
</gene>
<dbReference type="GO" id="GO:0005886">
    <property type="term" value="C:plasma membrane"/>
    <property type="evidence" value="ECO:0007669"/>
    <property type="project" value="UniProtKB-SubCell"/>
</dbReference>
<feature type="transmembrane region" description="Helical" evidence="9">
    <location>
        <begin position="411"/>
        <end position="435"/>
    </location>
</feature>
<feature type="transmembrane region" description="Helical" evidence="9">
    <location>
        <begin position="202"/>
        <end position="221"/>
    </location>
</feature>
<comment type="caution">
    <text evidence="11">The sequence shown here is derived from an EMBL/GenBank/DDBJ whole genome shotgun (WGS) entry which is preliminary data.</text>
</comment>
<dbReference type="Pfam" id="PF03553">
    <property type="entry name" value="Na_H_antiporter"/>
    <property type="match status" value="1"/>
</dbReference>
<accession>A0A5C7A791</accession>
<protein>
    <submittedName>
        <fullName evidence="11">Na+/H+ antiporter NhaC</fullName>
    </submittedName>
</protein>
<evidence type="ECO:0000313" key="11">
    <source>
        <dbReference type="EMBL" id="TXD98530.1"/>
    </source>
</evidence>
<evidence type="ECO:0000256" key="9">
    <source>
        <dbReference type="SAM" id="Phobius"/>
    </source>
</evidence>
<reference evidence="11 12" key="1">
    <citation type="submission" date="2019-08" db="EMBL/GenBank/DDBJ databases">
        <title>Genome sequence of Psychrobacter frigidicola ACAM304 (type strain).</title>
        <authorList>
            <person name="Bowman J.P."/>
        </authorList>
    </citation>
    <scope>NUCLEOTIDE SEQUENCE [LARGE SCALE GENOMIC DNA]</scope>
    <source>
        <strain evidence="11 12">ACAM 304</strain>
    </source>
</reference>
<dbReference type="Proteomes" id="UP000321903">
    <property type="component" value="Unassembled WGS sequence"/>
</dbReference>
<evidence type="ECO:0000256" key="2">
    <source>
        <dbReference type="ARBA" id="ARBA00022448"/>
    </source>
</evidence>
<feature type="transmembrane region" description="Helical" evidence="9">
    <location>
        <begin position="141"/>
        <end position="164"/>
    </location>
</feature>
<evidence type="ECO:0000256" key="4">
    <source>
        <dbReference type="ARBA" id="ARBA00022475"/>
    </source>
</evidence>
<proteinExistence type="inferred from homology"/>
<feature type="transmembrane region" description="Helical" evidence="9">
    <location>
        <begin position="81"/>
        <end position="108"/>
    </location>
</feature>
<evidence type="ECO:0000313" key="12">
    <source>
        <dbReference type="Proteomes" id="UP000321903"/>
    </source>
</evidence>
<dbReference type="InterPro" id="IPR004770">
    <property type="entry name" value="Na/H_antiport_NhaC"/>
</dbReference>
<feature type="transmembrane region" description="Helical" evidence="9">
    <location>
        <begin position="441"/>
        <end position="463"/>
    </location>
</feature>
<sequence length="488" mass="52038">MKGYGKTQEFKKPSFKLAALALLSVIFSLVLCIMIFKTVSIQVGLLLGMVFVTLISRTLGYRFNDLMVLIQKSIGESTFGLWFFIAIGAIIAAWMAAGTVPAIIYYGLGFISPTVFLPAGFILCTITALCTGTSWGTVGTVGIALIGIGQGLGIPLPITAGMIISGAITGDKMSPVSDTPNLTSMSAGADLYETLKAMLQTIAPAFFITLALFIYLGFQYGSDDANLSIINETRSVLADNFNLNPIVMLPIAILLTLNVIKFPSLPSMTIAVMSGLVVAVVFQGASVPDALEFLNSGFEISTGSAYVDPILNRGGIQSMMWTFSVAFMALSLGGILSKVGYMEVLVAGLVGRAKTVGSLTVLTMMSSMTSTAAFGEAYMSFILNGELFKEQFDKVGLSRAMLARIVSEGGLMMAPVMPWTTFGAFVVATLGISGFEFAPYAFMSFLSPILSVLMTYLGLAVVWNNKKNKGIKRFENVDLSNEPSFIPK</sequence>
<dbReference type="GO" id="GO:0015297">
    <property type="term" value="F:antiporter activity"/>
    <property type="evidence" value="ECO:0007669"/>
    <property type="project" value="UniProtKB-KW"/>
</dbReference>
<dbReference type="RefSeq" id="WP_147223080.1">
    <property type="nucleotide sequence ID" value="NZ_CAJGYY010000001.1"/>
</dbReference>
<feature type="domain" description="Na+/H+ antiporter NhaC-like C-terminal" evidence="10">
    <location>
        <begin position="166"/>
        <end position="458"/>
    </location>
</feature>
<evidence type="ECO:0000256" key="1">
    <source>
        <dbReference type="ARBA" id="ARBA00004651"/>
    </source>
</evidence>
<feature type="transmembrane region" description="Helical" evidence="9">
    <location>
        <begin position="17"/>
        <end position="36"/>
    </location>
</feature>
<keyword evidence="7 9" id="KW-0472">Membrane</keyword>
<evidence type="ECO:0000256" key="5">
    <source>
        <dbReference type="ARBA" id="ARBA00022692"/>
    </source>
</evidence>
<dbReference type="InterPro" id="IPR018461">
    <property type="entry name" value="Na/H_Antiport_NhaC-like_C"/>
</dbReference>
<organism evidence="11 12">
    <name type="scientific">Psychrobacter frigidicola</name>
    <dbReference type="NCBI Taxonomy" id="45611"/>
    <lineage>
        <taxon>Bacteria</taxon>
        <taxon>Pseudomonadati</taxon>
        <taxon>Pseudomonadota</taxon>
        <taxon>Gammaproteobacteria</taxon>
        <taxon>Moraxellales</taxon>
        <taxon>Moraxellaceae</taxon>
        <taxon>Psychrobacter</taxon>
    </lineage>
</organism>
<evidence type="ECO:0000256" key="7">
    <source>
        <dbReference type="ARBA" id="ARBA00023136"/>
    </source>
</evidence>
<dbReference type="EMBL" id="VORZ01000001">
    <property type="protein sequence ID" value="TXD98530.1"/>
    <property type="molecule type" value="Genomic_DNA"/>
</dbReference>
<dbReference type="PANTHER" id="PTHR33451">
    <property type="entry name" value="MALATE-2H(+)/NA(+)-LACTATE ANTIPORTER"/>
    <property type="match status" value="1"/>
</dbReference>
<feature type="transmembrane region" description="Helical" evidence="9">
    <location>
        <begin position="115"/>
        <end position="135"/>
    </location>
</feature>
<dbReference type="InterPro" id="IPR052180">
    <property type="entry name" value="NhaC_Na-H+_Antiporter"/>
</dbReference>
<evidence type="ECO:0000259" key="10">
    <source>
        <dbReference type="Pfam" id="PF03553"/>
    </source>
</evidence>
<keyword evidence="6 9" id="KW-1133">Transmembrane helix</keyword>
<dbReference type="OrthoDB" id="9762978at2"/>
<feature type="transmembrane region" description="Helical" evidence="9">
    <location>
        <begin position="318"/>
        <end position="336"/>
    </location>
</feature>
<name>A0A5C7A791_9GAMM</name>
<evidence type="ECO:0000256" key="8">
    <source>
        <dbReference type="ARBA" id="ARBA00038435"/>
    </source>
</evidence>
<dbReference type="AlphaFoldDB" id="A0A5C7A791"/>
<feature type="transmembrane region" description="Helical" evidence="9">
    <location>
        <begin position="241"/>
        <end position="260"/>
    </location>
</feature>